<reference evidence="3" key="2">
    <citation type="submission" date="2020-09" db="EMBL/GenBank/DDBJ databases">
        <authorList>
            <person name="Sun Q."/>
            <person name="Ohkuma M."/>
        </authorList>
    </citation>
    <scope>NUCLEOTIDE SEQUENCE</scope>
    <source>
        <strain evidence="3">JCM 19018</strain>
    </source>
</reference>
<name>A0A830ESJ5_9EURY</name>
<dbReference type="Gene3D" id="3.40.50.2000">
    <property type="entry name" value="Glycogen Phosphorylase B"/>
    <property type="match status" value="2"/>
</dbReference>
<sequence length="393" mass="43368">MYSVLAGTTNHPDSINPYQGLFNYRSLRALAQSGPSVDAVAPRPFAPPVGPYSSYSSISSVEDWGSYSVHHPRIWYLIPKRAFYSVAGVSYANRIPEYVSKTFDRPDVIHACHLYPDGYGLLPYARANDVPLFVVCHGSRLNSMGDHPPGVEPRVRETLDAATGVLCVSDALAEKASRCTDASKVETVPIGADPANFPVDQRERLREELDIDLDATVVLFVGQFYERKGIGEITDLLPDLNLDDTVFVFVGQGGSMEEELRVALTESDFSARHIYTGITTLALRRWFALADLYFLPSHSEGRPTAIYEAMASKTAVLGTEVGGVPEQVVDGETGRLIPPKDVGAIESALQELTADREVLWEMGKAGCRRLREKNWTWADHAERIKEVHRAAIE</sequence>
<feature type="domain" description="Glycosyltransferase subfamily 4-like N-terminal" evidence="2">
    <location>
        <begin position="27"/>
        <end position="195"/>
    </location>
</feature>
<dbReference type="RefSeq" id="WP_188978537.1">
    <property type="nucleotide sequence ID" value="NZ_BMPD01000004.1"/>
</dbReference>
<comment type="caution">
    <text evidence="3">The sequence shown here is derived from an EMBL/GenBank/DDBJ whole genome shotgun (WGS) entry which is preliminary data.</text>
</comment>
<dbReference type="GO" id="GO:0016757">
    <property type="term" value="F:glycosyltransferase activity"/>
    <property type="evidence" value="ECO:0007669"/>
    <property type="project" value="InterPro"/>
</dbReference>
<dbReference type="AlphaFoldDB" id="A0A830ESJ5"/>
<evidence type="ECO:0008006" key="5">
    <source>
        <dbReference type="Google" id="ProtNLM"/>
    </source>
</evidence>
<dbReference type="EMBL" id="BMPD01000004">
    <property type="protein sequence ID" value="GGK72676.1"/>
    <property type="molecule type" value="Genomic_DNA"/>
</dbReference>
<accession>A0A830ESJ5</accession>
<protein>
    <recommendedName>
        <fullName evidence="5">Glycosyltransferase</fullName>
    </recommendedName>
</protein>
<dbReference type="PANTHER" id="PTHR45947:SF15">
    <property type="entry name" value="TEICHURONIC ACID BIOSYNTHESIS GLYCOSYLTRANSFERASE TUAC-RELATED"/>
    <property type="match status" value="1"/>
</dbReference>
<evidence type="ECO:0000313" key="4">
    <source>
        <dbReference type="Proteomes" id="UP000614221"/>
    </source>
</evidence>
<organism evidence="3 4">
    <name type="scientific">Haloarcula sebkhae</name>
    <dbReference type="NCBI Taxonomy" id="932660"/>
    <lineage>
        <taxon>Archaea</taxon>
        <taxon>Methanobacteriati</taxon>
        <taxon>Methanobacteriota</taxon>
        <taxon>Stenosarchaea group</taxon>
        <taxon>Halobacteria</taxon>
        <taxon>Halobacteriales</taxon>
        <taxon>Haloarculaceae</taxon>
        <taxon>Haloarcula</taxon>
    </lineage>
</organism>
<dbReference type="PANTHER" id="PTHR45947">
    <property type="entry name" value="SULFOQUINOVOSYL TRANSFERASE SQD2"/>
    <property type="match status" value="1"/>
</dbReference>
<dbReference type="InterPro" id="IPR028098">
    <property type="entry name" value="Glyco_trans_4-like_N"/>
</dbReference>
<dbReference type="InterPro" id="IPR001296">
    <property type="entry name" value="Glyco_trans_1"/>
</dbReference>
<dbReference type="Pfam" id="PF00534">
    <property type="entry name" value="Glycos_transf_1"/>
    <property type="match status" value="1"/>
</dbReference>
<feature type="domain" description="Glycosyl transferase family 1" evidence="1">
    <location>
        <begin position="202"/>
        <end position="366"/>
    </location>
</feature>
<dbReference type="SUPFAM" id="SSF53756">
    <property type="entry name" value="UDP-Glycosyltransferase/glycogen phosphorylase"/>
    <property type="match status" value="1"/>
</dbReference>
<evidence type="ECO:0000313" key="3">
    <source>
        <dbReference type="EMBL" id="GGK72676.1"/>
    </source>
</evidence>
<dbReference type="Pfam" id="PF13439">
    <property type="entry name" value="Glyco_transf_4"/>
    <property type="match status" value="1"/>
</dbReference>
<gene>
    <name evidence="3" type="ORF">GCM10009067_26160</name>
</gene>
<dbReference type="InterPro" id="IPR050194">
    <property type="entry name" value="Glycosyltransferase_grp1"/>
</dbReference>
<proteinExistence type="predicted"/>
<dbReference type="OrthoDB" id="132546at2157"/>
<evidence type="ECO:0000259" key="1">
    <source>
        <dbReference type="Pfam" id="PF00534"/>
    </source>
</evidence>
<dbReference type="Proteomes" id="UP000614221">
    <property type="component" value="Unassembled WGS sequence"/>
</dbReference>
<reference evidence="3" key="1">
    <citation type="journal article" date="2014" name="Int. J. Syst. Evol. Microbiol.">
        <title>Complete genome sequence of Corynebacterium casei LMG S-19264T (=DSM 44701T), isolated from a smear-ripened cheese.</title>
        <authorList>
            <consortium name="US DOE Joint Genome Institute (JGI-PGF)"/>
            <person name="Walter F."/>
            <person name="Albersmeier A."/>
            <person name="Kalinowski J."/>
            <person name="Ruckert C."/>
        </authorList>
    </citation>
    <scope>NUCLEOTIDE SEQUENCE</scope>
    <source>
        <strain evidence="3">JCM 19018</strain>
    </source>
</reference>
<evidence type="ECO:0000259" key="2">
    <source>
        <dbReference type="Pfam" id="PF13439"/>
    </source>
</evidence>